<evidence type="ECO:0000259" key="1">
    <source>
        <dbReference type="Pfam" id="PF05709"/>
    </source>
</evidence>
<dbReference type="InterPro" id="IPR006520">
    <property type="entry name" value="Dit_BPSPP_N"/>
</dbReference>
<dbReference type="InterPro" id="IPR008841">
    <property type="entry name" value="Siphovirus-type_tail_N"/>
</dbReference>
<dbReference type="EMBL" id="VIRV01000005">
    <property type="protein sequence ID" value="MBY0758518.1"/>
    <property type="molecule type" value="Genomic_DNA"/>
</dbReference>
<evidence type="ECO:0000259" key="2">
    <source>
        <dbReference type="Pfam" id="PF22768"/>
    </source>
</evidence>
<protein>
    <recommendedName>
        <fullName evidence="5">Phage tail protein</fullName>
    </recommendedName>
</protein>
<evidence type="ECO:0008006" key="5">
    <source>
        <dbReference type="Google" id="ProtNLM"/>
    </source>
</evidence>
<keyword evidence="4" id="KW-1185">Reference proteome</keyword>
<gene>
    <name evidence="3" type="ORF">FLB61_05350</name>
</gene>
<dbReference type="RefSeq" id="WP_221919574.1">
    <property type="nucleotide sequence ID" value="NZ_CP173660.1"/>
</dbReference>
<dbReference type="InterPro" id="IPR054738">
    <property type="entry name" value="Siphovirus-type_tail_C"/>
</dbReference>
<evidence type="ECO:0000313" key="4">
    <source>
        <dbReference type="Proteomes" id="UP000779049"/>
    </source>
</evidence>
<reference evidence="3 4" key="1">
    <citation type="journal article" date="2020" name="New Microbes New Infect">
        <title>Sellimonas caecigallum sp. nov., description and genome sequence of a new member of the Sellimonas genus isolated from the cecum of feral chicken.</title>
        <authorList>
            <person name="Wongkuna S."/>
            <person name="Ghimire S."/>
            <person name="Antony L."/>
            <person name="Chankhamhaengdecha S."/>
            <person name="Janvilisri T."/>
            <person name="Scaria J."/>
        </authorList>
    </citation>
    <scope>NUCLEOTIDE SEQUENCE [LARGE SCALE GENOMIC DNA]</scope>
    <source>
        <strain evidence="3 4">SW451</strain>
    </source>
</reference>
<sequence length="487" mass="54384">MSLSVKFNDQELNTYIKVLSGFTPRVGAEWEPTLLDLGGDRRGSIFQYTTYKSKIIPMPFEISGESIEEKYDALMKILNVDEPKPLVFGCTPSKVYYAIPTGSLDMEEVLYYGSGVIEWLVPEGVAYSIAEVTAQNNGSKTITVENNGTEAVPISFDVIMKSDNGYFALVLGDRYYQIGHTEEVDGETYDESIQLFDDHFNVDRGWRQNVGVTPPVTPKRDQVGTIKYNQESENEGYAYVSTYAAGDSWHGASISKDLASMSGGLPTNWRATWRFDFNADGASSPEAGVGHQSVTFSDEDDNIIVSVVFEDNNPNKNSSDMAVYIGQQRMWTVKNTDDFYVTGRGDNGPCVVVEKIGATITVRFSYADINKSFEAELPGAKLAKITWYAAQYGERVAMRNNFFRAINIVRHNVDKWEDIPNYFSAGDELEMEGETGKLYINGVYNTDVVDMGSKTLMLPPGQHTIGILTSDFAQIPDVTIKYRERWI</sequence>
<organism evidence="3 4">
    <name type="scientific">Sellimonas caecigallum</name>
    <dbReference type="NCBI Taxonomy" id="2592333"/>
    <lineage>
        <taxon>Bacteria</taxon>
        <taxon>Bacillati</taxon>
        <taxon>Bacillota</taxon>
        <taxon>Clostridia</taxon>
        <taxon>Lachnospirales</taxon>
        <taxon>Lachnospiraceae</taxon>
        <taxon>Sellimonas</taxon>
    </lineage>
</organism>
<dbReference type="Pfam" id="PF22768">
    <property type="entry name" value="SPP1_Dit"/>
    <property type="match status" value="1"/>
</dbReference>
<feature type="domain" description="Siphovirus-type tail component C-terminal" evidence="2">
    <location>
        <begin position="420"/>
        <end position="486"/>
    </location>
</feature>
<dbReference type="Gene3D" id="2.40.30.200">
    <property type="match status" value="1"/>
</dbReference>
<dbReference type="Proteomes" id="UP000779049">
    <property type="component" value="Unassembled WGS sequence"/>
</dbReference>
<accession>A0ABS7L636</accession>
<proteinExistence type="predicted"/>
<feature type="domain" description="Siphovirus-type tail component RIFT-related" evidence="1">
    <location>
        <begin position="40"/>
        <end position="116"/>
    </location>
</feature>
<dbReference type="Pfam" id="PF05709">
    <property type="entry name" value="Sipho_tail"/>
    <property type="match status" value="1"/>
</dbReference>
<evidence type="ECO:0000313" key="3">
    <source>
        <dbReference type="EMBL" id="MBY0758518.1"/>
    </source>
</evidence>
<dbReference type="NCBIfam" id="TIGR01633">
    <property type="entry name" value="phi3626_gp14_N"/>
    <property type="match status" value="1"/>
</dbReference>
<name>A0ABS7L636_9FIRM</name>
<comment type="caution">
    <text evidence="3">The sequence shown here is derived from an EMBL/GenBank/DDBJ whole genome shotgun (WGS) entry which is preliminary data.</text>
</comment>
<dbReference type="Gene3D" id="2.60.120.860">
    <property type="match status" value="1"/>
</dbReference>